<accession>A0A6N3CCU9</accession>
<gene>
    <name evidence="1" type="ORF">CTLFYP3_01530</name>
</gene>
<dbReference type="AlphaFoldDB" id="A0A6N3CCU9"/>
<evidence type="ECO:0000313" key="1">
    <source>
        <dbReference type="EMBL" id="VYU12351.1"/>
    </source>
</evidence>
<protein>
    <submittedName>
        <fullName evidence="1">Uncharacterized protein</fullName>
    </submittedName>
</protein>
<dbReference type="EMBL" id="CACRTO010000015">
    <property type="protein sequence ID" value="VYU12351.1"/>
    <property type="molecule type" value="Genomic_DNA"/>
</dbReference>
<organism evidence="1">
    <name type="scientific">Clostridium tertium</name>
    <dbReference type="NCBI Taxonomy" id="1559"/>
    <lineage>
        <taxon>Bacteria</taxon>
        <taxon>Bacillati</taxon>
        <taxon>Bacillota</taxon>
        <taxon>Clostridia</taxon>
        <taxon>Eubacteriales</taxon>
        <taxon>Clostridiaceae</taxon>
        <taxon>Clostridium</taxon>
    </lineage>
</organism>
<sequence>MDNLEFVTGAKELIDLVQPLWEKLNKYHEITQIISPINIKIILLKKEKVNF</sequence>
<name>A0A6N3CCU9_9CLOT</name>
<proteinExistence type="predicted"/>
<dbReference type="RefSeq" id="WP_421755547.1">
    <property type="nucleotide sequence ID" value="NZ_CACRTO010000015.1"/>
</dbReference>
<reference evidence="1" key="1">
    <citation type="submission" date="2019-11" db="EMBL/GenBank/DDBJ databases">
        <authorList>
            <person name="Feng L."/>
        </authorList>
    </citation>
    <scope>NUCLEOTIDE SEQUENCE</scope>
    <source>
        <strain evidence="1">CTertiumLFYP3</strain>
    </source>
</reference>